<keyword evidence="3" id="KW-1185">Reference proteome</keyword>
<dbReference type="Proteomes" id="UP000187486">
    <property type="component" value="Unassembled WGS sequence"/>
</dbReference>
<organism evidence="2 3">
    <name type="scientific">Amycolatopsis coloradensis</name>
    <dbReference type="NCBI Taxonomy" id="76021"/>
    <lineage>
        <taxon>Bacteria</taxon>
        <taxon>Bacillati</taxon>
        <taxon>Actinomycetota</taxon>
        <taxon>Actinomycetes</taxon>
        <taxon>Pseudonocardiales</taxon>
        <taxon>Pseudonocardiaceae</taxon>
        <taxon>Amycolatopsis</taxon>
    </lineage>
</organism>
<dbReference type="EMBL" id="MQUQ01000005">
    <property type="protein sequence ID" value="OLZ53520.1"/>
    <property type="molecule type" value="Genomic_DNA"/>
</dbReference>
<evidence type="ECO:0000313" key="2">
    <source>
        <dbReference type="EMBL" id="OLZ53520.1"/>
    </source>
</evidence>
<evidence type="ECO:0000313" key="3">
    <source>
        <dbReference type="Proteomes" id="UP000187486"/>
    </source>
</evidence>
<gene>
    <name evidence="2" type="ORF">BS329_12140</name>
</gene>
<name>A0A1R0KWY8_9PSEU</name>
<evidence type="ECO:0000256" key="1">
    <source>
        <dbReference type="SAM" id="MobiDB-lite"/>
    </source>
</evidence>
<dbReference type="AlphaFoldDB" id="A0A1R0KWY8"/>
<accession>A0A1R0KWY8</accession>
<protein>
    <submittedName>
        <fullName evidence="2">Uncharacterized protein</fullName>
    </submittedName>
</protein>
<sequence length="62" mass="6435">MAKEAFHGSAVTLPVRAAIANSPEAVLAETTAPPKPGTSCQARDRGHGFGKFEDSRENPCPG</sequence>
<feature type="region of interest" description="Disordered" evidence="1">
    <location>
        <begin position="26"/>
        <end position="62"/>
    </location>
</feature>
<comment type="caution">
    <text evidence="2">The sequence shown here is derived from an EMBL/GenBank/DDBJ whole genome shotgun (WGS) entry which is preliminary data.</text>
</comment>
<reference evidence="2 3" key="1">
    <citation type="submission" date="2016-01" db="EMBL/GenBank/DDBJ databases">
        <title>Amycolatopsis coloradensis genome sequencing and assembly.</title>
        <authorList>
            <person name="Mayilraj S."/>
        </authorList>
    </citation>
    <scope>NUCLEOTIDE SEQUENCE [LARGE SCALE GENOMIC DNA]</scope>
    <source>
        <strain evidence="2 3">DSM 44225</strain>
    </source>
</reference>
<feature type="compositionally biased region" description="Basic and acidic residues" evidence="1">
    <location>
        <begin position="42"/>
        <end position="62"/>
    </location>
</feature>
<proteinExistence type="predicted"/>